<accession>A0A812XLD3</accession>
<keyword evidence="6" id="KW-1185">Reference proteome</keyword>
<feature type="domain" description="C2" evidence="4">
    <location>
        <begin position="107"/>
        <end position="228"/>
    </location>
</feature>
<dbReference type="GO" id="GO:0005509">
    <property type="term" value="F:calcium ion binding"/>
    <property type="evidence" value="ECO:0007669"/>
    <property type="project" value="TreeGrafter"/>
</dbReference>
<dbReference type="InterPro" id="IPR035892">
    <property type="entry name" value="C2_domain_sf"/>
</dbReference>
<dbReference type="PROSITE" id="PS50004">
    <property type="entry name" value="C2"/>
    <property type="match status" value="2"/>
</dbReference>
<sequence>PSKAILVFETKKGKRTVALPNRPPGFSIRFPPMDVIRVVGPPASTVGIEVGWKLVAWGLSEDELHSKSTISDTGTLRDSFTNLIKSLPRLEPAGTSAKGTEAPSKDDQPGSGEVAAVKPGRWVYELDVTVEKANKLRDADWAPGGGSSDPYCVVAVQGKGKSSFKTKVVQNNRDPVWNHTAKIHDMHDGDQLCFEILDHDVVGKHDSLGIASIGWEELQEEGPQSFLLPLESTGKKKANKESVISVKVTVAKRKLEMGNAFSSTNLEGMYKLQVNIISARNLRNADHFMGGGSSDPYCKCYVKGTGKTQYTTRTINDRTDPEWNEQLVVPDFYKDDKLMFEIYDKDVGKKDDFLGKAEIPFSQVAAH</sequence>
<dbReference type="OrthoDB" id="5973539at2759"/>
<dbReference type="CDD" id="cd00030">
    <property type="entry name" value="C2"/>
    <property type="match status" value="2"/>
</dbReference>
<dbReference type="GO" id="GO:0016020">
    <property type="term" value="C:membrane"/>
    <property type="evidence" value="ECO:0007669"/>
    <property type="project" value="TreeGrafter"/>
</dbReference>
<dbReference type="PANTHER" id="PTHR45911">
    <property type="entry name" value="C2 DOMAIN-CONTAINING PROTEIN"/>
    <property type="match status" value="1"/>
</dbReference>
<evidence type="ECO:0000313" key="6">
    <source>
        <dbReference type="Proteomes" id="UP000601435"/>
    </source>
</evidence>
<keyword evidence="2" id="KW-0106">Calcium</keyword>
<evidence type="ECO:0000259" key="4">
    <source>
        <dbReference type="PROSITE" id="PS50004"/>
    </source>
</evidence>
<feature type="non-terminal residue" evidence="5">
    <location>
        <position position="1"/>
    </location>
</feature>
<organism evidence="5 6">
    <name type="scientific">Symbiodinium necroappetens</name>
    <dbReference type="NCBI Taxonomy" id="1628268"/>
    <lineage>
        <taxon>Eukaryota</taxon>
        <taxon>Sar</taxon>
        <taxon>Alveolata</taxon>
        <taxon>Dinophyceae</taxon>
        <taxon>Suessiales</taxon>
        <taxon>Symbiodiniaceae</taxon>
        <taxon>Symbiodinium</taxon>
    </lineage>
</organism>
<comment type="caution">
    <text evidence="5">The sequence shown here is derived from an EMBL/GenBank/DDBJ whole genome shotgun (WGS) entry which is preliminary data.</text>
</comment>
<dbReference type="Pfam" id="PF00168">
    <property type="entry name" value="C2"/>
    <property type="match status" value="2"/>
</dbReference>
<dbReference type="SUPFAM" id="SSF49562">
    <property type="entry name" value="C2 domain (Calcium/lipid-binding domain, CaLB)"/>
    <property type="match status" value="2"/>
</dbReference>
<dbReference type="InterPro" id="IPR000008">
    <property type="entry name" value="C2_dom"/>
</dbReference>
<feature type="region of interest" description="Disordered" evidence="3">
    <location>
        <begin position="91"/>
        <end position="114"/>
    </location>
</feature>
<evidence type="ECO:0000256" key="3">
    <source>
        <dbReference type="SAM" id="MobiDB-lite"/>
    </source>
</evidence>
<dbReference type="SMART" id="SM00239">
    <property type="entry name" value="C2"/>
    <property type="match status" value="2"/>
</dbReference>
<reference evidence="5" key="1">
    <citation type="submission" date="2021-02" db="EMBL/GenBank/DDBJ databases">
        <authorList>
            <person name="Dougan E. K."/>
            <person name="Rhodes N."/>
            <person name="Thang M."/>
            <person name="Chan C."/>
        </authorList>
    </citation>
    <scope>NUCLEOTIDE SEQUENCE</scope>
</reference>
<evidence type="ECO:0000256" key="1">
    <source>
        <dbReference type="ARBA" id="ARBA00022723"/>
    </source>
</evidence>
<protein>
    <submittedName>
        <fullName evidence="5">Mctp1 protein</fullName>
    </submittedName>
</protein>
<evidence type="ECO:0000256" key="2">
    <source>
        <dbReference type="ARBA" id="ARBA00022837"/>
    </source>
</evidence>
<dbReference type="EMBL" id="CAJNJA010037976">
    <property type="protein sequence ID" value="CAE7742322.1"/>
    <property type="molecule type" value="Genomic_DNA"/>
</dbReference>
<dbReference type="AlphaFoldDB" id="A0A812XLD3"/>
<dbReference type="PANTHER" id="PTHR45911:SF4">
    <property type="entry name" value="MULTIPLE C2 AND TRANSMEMBRANE DOMAIN-CONTAINING PROTEIN"/>
    <property type="match status" value="1"/>
</dbReference>
<feature type="non-terminal residue" evidence="5">
    <location>
        <position position="367"/>
    </location>
</feature>
<keyword evidence="1" id="KW-0479">Metal-binding</keyword>
<name>A0A812XLD3_9DINO</name>
<proteinExistence type="predicted"/>
<dbReference type="Gene3D" id="2.60.40.150">
    <property type="entry name" value="C2 domain"/>
    <property type="match status" value="2"/>
</dbReference>
<gene>
    <name evidence="5" type="primary">Mctp1</name>
    <name evidence="5" type="ORF">SNEC2469_LOCUS21477</name>
</gene>
<evidence type="ECO:0000313" key="5">
    <source>
        <dbReference type="EMBL" id="CAE7742322.1"/>
    </source>
</evidence>
<feature type="domain" description="C2" evidence="4">
    <location>
        <begin position="251"/>
        <end position="367"/>
    </location>
</feature>
<dbReference type="Proteomes" id="UP000601435">
    <property type="component" value="Unassembled WGS sequence"/>
</dbReference>